<dbReference type="SUPFAM" id="SSF52733">
    <property type="entry name" value="Nicotinate mononucleotide:5,6-dimethylbenzimidazole phosphoribosyltransferase (CobT)"/>
    <property type="match status" value="1"/>
</dbReference>
<evidence type="ECO:0000256" key="8">
    <source>
        <dbReference type="ARBA" id="ARBA00030686"/>
    </source>
</evidence>
<dbReference type="HAMAP" id="MF_00230">
    <property type="entry name" value="CobT"/>
    <property type="match status" value="1"/>
</dbReference>
<evidence type="ECO:0000256" key="6">
    <source>
        <dbReference type="ARBA" id="ARBA00022676"/>
    </source>
</evidence>
<protein>
    <recommendedName>
        <fullName evidence="4 10">Nicotinate-nucleotide--dimethylbenzimidazole phosphoribosyltransferase</fullName>
        <shortName evidence="10">NN:DBI PRT</shortName>
        <ecNumber evidence="3 10">2.4.2.21</ecNumber>
    </recommendedName>
    <alternativeName>
        <fullName evidence="8 10">N(1)-alpha-phosphoribosyltransferase</fullName>
    </alternativeName>
</protein>
<dbReference type="NCBIfam" id="TIGR03160">
    <property type="entry name" value="cobT_DBIPRT"/>
    <property type="match status" value="1"/>
</dbReference>
<evidence type="ECO:0000256" key="10">
    <source>
        <dbReference type="HAMAP-Rule" id="MF_00230"/>
    </source>
</evidence>
<dbReference type="Pfam" id="PF02277">
    <property type="entry name" value="DBI_PRT"/>
    <property type="match status" value="1"/>
</dbReference>
<dbReference type="EMBL" id="CP048029">
    <property type="protein sequence ID" value="QIK38056.1"/>
    <property type="molecule type" value="Genomic_DNA"/>
</dbReference>
<evidence type="ECO:0000256" key="3">
    <source>
        <dbReference type="ARBA" id="ARBA00011991"/>
    </source>
</evidence>
<name>A0A6G7VDV9_9GAMM</name>
<accession>A0A6G7VDV9</accession>
<evidence type="ECO:0000313" key="11">
    <source>
        <dbReference type="EMBL" id="QIK38056.1"/>
    </source>
</evidence>
<dbReference type="CDD" id="cd02439">
    <property type="entry name" value="DMB-PRT_CobT"/>
    <property type="match status" value="1"/>
</dbReference>
<dbReference type="PANTHER" id="PTHR43463:SF1">
    <property type="entry name" value="NICOTINATE-NUCLEOTIDE--DIMETHYLBENZIMIDAZOLE PHOSPHORIBOSYLTRANSFERASE"/>
    <property type="match status" value="1"/>
</dbReference>
<evidence type="ECO:0000256" key="4">
    <source>
        <dbReference type="ARBA" id="ARBA00015486"/>
    </source>
</evidence>
<dbReference type="InterPro" id="IPR003200">
    <property type="entry name" value="Nict_dMeBzImd_PRibTrfase"/>
</dbReference>
<dbReference type="Gene3D" id="1.10.1610.10">
    <property type="match status" value="1"/>
</dbReference>
<comment type="similarity">
    <text evidence="2 10">Belongs to the CobT family.</text>
</comment>
<dbReference type="KEGG" id="cjap:GWK36_08755"/>
<evidence type="ECO:0000256" key="9">
    <source>
        <dbReference type="ARBA" id="ARBA00047340"/>
    </source>
</evidence>
<dbReference type="Proteomes" id="UP000502699">
    <property type="component" value="Chromosome"/>
</dbReference>
<dbReference type="EC" id="2.4.2.21" evidence="3 10"/>
<evidence type="ECO:0000256" key="5">
    <source>
        <dbReference type="ARBA" id="ARBA00022573"/>
    </source>
</evidence>
<organism evidence="11 12">
    <name type="scientific">Caldichromatium japonicum</name>
    <dbReference type="NCBI Taxonomy" id="2699430"/>
    <lineage>
        <taxon>Bacteria</taxon>
        <taxon>Pseudomonadati</taxon>
        <taxon>Pseudomonadota</taxon>
        <taxon>Gammaproteobacteria</taxon>
        <taxon>Chromatiales</taxon>
        <taxon>Chromatiaceae</taxon>
        <taxon>Caldichromatium</taxon>
    </lineage>
</organism>
<dbReference type="NCBIfam" id="NF000996">
    <property type="entry name" value="PRK00105.1"/>
    <property type="match status" value="1"/>
</dbReference>
<feature type="active site" description="Proton acceptor" evidence="10">
    <location>
        <position position="321"/>
    </location>
</feature>
<gene>
    <name evidence="10 11" type="primary">cobT</name>
    <name evidence="11" type="ORF">GWK36_08755</name>
</gene>
<dbReference type="Gene3D" id="3.40.50.10210">
    <property type="match status" value="1"/>
</dbReference>
<dbReference type="AlphaFoldDB" id="A0A6G7VDV9"/>
<dbReference type="GO" id="GO:0009236">
    <property type="term" value="P:cobalamin biosynthetic process"/>
    <property type="evidence" value="ECO:0007669"/>
    <property type="project" value="UniProtKB-UniRule"/>
</dbReference>
<dbReference type="InterPro" id="IPR023195">
    <property type="entry name" value="Nict_dMeBzImd_PRibTrfase_N"/>
</dbReference>
<keyword evidence="12" id="KW-1185">Reference proteome</keyword>
<dbReference type="GO" id="GO:0008939">
    <property type="term" value="F:nicotinate-nucleotide-dimethylbenzimidazole phosphoribosyltransferase activity"/>
    <property type="evidence" value="ECO:0007669"/>
    <property type="project" value="UniProtKB-UniRule"/>
</dbReference>
<reference evidence="12" key="1">
    <citation type="submission" date="2020-01" db="EMBL/GenBank/DDBJ databases">
        <title>Caldichromatium gen. nov., sp. nov., a thermophilic purple sulfur bacterium member of the family Chromatiaceae isolated from Nakabusa hot spring, Japan.</title>
        <authorList>
            <person name="Saini M.K."/>
            <person name="Hanada S."/>
            <person name="Tank M."/>
        </authorList>
    </citation>
    <scope>NUCLEOTIDE SEQUENCE [LARGE SCALE GENOMIC DNA]</scope>
    <source>
        <strain evidence="12">No.7</strain>
    </source>
</reference>
<evidence type="ECO:0000256" key="2">
    <source>
        <dbReference type="ARBA" id="ARBA00007110"/>
    </source>
</evidence>
<dbReference type="InterPro" id="IPR036087">
    <property type="entry name" value="Nict_dMeBzImd_PRibTrfase_sf"/>
</dbReference>
<evidence type="ECO:0000313" key="12">
    <source>
        <dbReference type="Proteomes" id="UP000502699"/>
    </source>
</evidence>
<comment type="catalytic activity">
    <reaction evidence="9 10">
        <text>5,6-dimethylbenzimidazole + nicotinate beta-D-ribonucleotide = alpha-ribazole 5'-phosphate + nicotinate + H(+)</text>
        <dbReference type="Rhea" id="RHEA:11196"/>
        <dbReference type="ChEBI" id="CHEBI:15378"/>
        <dbReference type="ChEBI" id="CHEBI:15890"/>
        <dbReference type="ChEBI" id="CHEBI:32544"/>
        <dbReference type="ChEBI" id="CHEBI:57502"/>
        <dbReference type="ChEBI" id="CHEBI:57918"/>
        <dbReference type="EC" id="2.4.2.21"/>
    </reaction>
</comment>
<dbReference type="PANTHER" id="PTHR43463">
    <property type="entry name" value="NICOTINATE-NUCLEOTIDE--DIMETHYLBENZIMIDAZOLE PHOSPHORIBOSYLTRANSFERASE"/>
    <property type="match status" value="1"/>
</dbReference>
<keyword evidence="7 10" id="KW-0808">Transferase</keyword>
<dbReference type="UniPathway" id="UPA00061">
    <property type="reaction ID" value="UER00516"/>
</dbReference>
<dbReference type="FunFam" id="3.40.50.10210:FF:000001">
    <property type="entry name" value="Nicotinate-nucleotide--dimethylbenzimidazole phosphoribosyltransferase"/>
    <property type="match status" value="1"/>
</dbReference>
<evidence type="ECO:0000256" key="1">
    <source>
        <dbReference type="ARBA" id="ARBA00005049"/>
    </source>
</evidence>
<keyword evidence="5 10" id="KW-0169">Cobalamin biosynthesis</keyword>
<comment type="function">
    <text evidence="10">Catalyzes the synthesis of alpha-ribazole-5'-phosphate from nicotinate mononucleotide (NAMN) and 5,6-dimethylbenzimidazole (DMB).</text>
</comment>
<dbReference type="RefSeq" id="WP_166270820.1">
    <property type="nucleotide sequence ID" value="NZ_CP048029.1"/>
</dbReference>
<keyword evidence="6 10" id="KW-0328">Glycosyltransferase</keyword>
<dbReference type="InterPro" id="IPR017846">
    <property type="entry name" value="Nict_dMeBzImd_PRibTrfase_bact"/>
</dbReference>
<sequence length="356" mass="37338">MSAENPTLAWLHEPCKPIDHQTEAAARARQDRLTKPQGSLGRLEEMAIRLAGMQGALFPAVDPVRILQFVSDHGVALEGVSRFPREVTLQMLFNIARGGAAVSVMAETIGATMEIFDLGIATDPGPVPNVRSARLGPGTGNIAQEPAMTEQQLAQALTIGREAVERAVQEGARLLICGEMGIGNTTPATALACALLDLDPARLAGPGTGLSPEGVAHKAKVIARALALHGRSESPLELLRRLGGFDIAASTGAFIRAAQLGLPILVDGFIITSAALVAVRINPAVREWMLFAHGSAEPGHRLMLTALDADPYLDLKMRLGEATGGAALVPLLRMACVVHQRMATFDEAGVSKASGA</sequence>
<comment type="pathway">
    <text evidence="1 10">Nucleoside biosynthesis; alpha-ribazole biosynthesis; alpha-ribazole from 5,6-dimethylbenzimidazole: step 1/2.</text>
</comment>
<evidence type="ECO:0000256" key="7">
    <source>
        <dbReference type="ARBA" id="ARBA00022679"/>
    </source>
</evidence>
<proteinExistence type="inferred from homology"/>